<dbReference type="InterPro" id="IPR010067">
    <property type="entry name" value="ABC_SsuA_sub-bd"/>
</dbReference>
<dbReference type="GO" id="GO:0016020">
    <property type="term" value="C:membrane"/>
    <property type="evidence" value="ECO:0007669"/>
    <property type="project" value="InterPro"/>
</dbReference>
<dbReference type="PANTHER" id="PTHR30024">
    <property type="entry name" value="ALIPHATIC SULFONATES-BINDING PROTEIN-RELATED"/>
    <property type="match status" value="1"/>
</dbReference>
<evidence type="ECO:0000256" key="5">
    <source>
        <dbReference type="ARBA" id="ARBA00055538"/>
    </source>
</evidence>
<dbReference type="PANTHER" id="PTHR30024:SF48">
    <property type="entry name" value="ABC TRANSPORTER SUBSTRATE-BINDING PROTEIN"/>
    <property type="match status" value="1"/>
</dbReference>
<dbReference type="SUPFAM" id="SSF53850">
    <property type="entry name" value="Periplasmic binding protein-like II"/>
    <property type="match status" value="1"/>
</dbReference>
<dbReference type="AlphaFoldDB" id="A0A2C9EHT0"/>
<keyword evidence="3" id="KW-0813">Transport</keyword>
<gene>
    <name evidence="8" type="primary">ssuA2</name>
    <name evidence="8" type="ORF">PFLCHA0_c14230</name>
</gene>
<dbReference type="KEGG" id="pprc:PFLCHA0_c14230"/>
<evidence type="ECO:0000313" key="8">
    <source>
        <dbReference type="EMBL" id="AGL83213.1"/>
    </source>
</evidence>
<comment type="function">
    <text evidence="5">Part of a binding-protein-dependent transport system for aliphatic sulfonates. Putative binding protein.</text>
</comment>
<protein>
    <recommendedName>
        <fullName evidence="6">Putative aliphatic sulfonates-binding protein</fullName>
    </recommendedName>
</protein>
<sequence length="355" mass="37633">MTGAGFKGHSPASWLLHPWRPAGRLPGGSWLASEGGMKGAGGRGGSPASRLLQGLVLCLWLGSALAQPALRVSSQKQSLKILLQAAGELEQVPYPIEFASFAAAAPTAEALAAGAVDIGSLGDAPFVFAAAAGAPLKTVGVIKLKVTPTAVAIVVKEDSPLKQAADLKGRRITTTRGSIGHFLALAALRSVGLHGADAQFIFLQPAESRSLLSNGQADAWSTWDPYTSMVQMEGGSRVLVSGEGLFAGHMLLVANDQAIRDKPQQIADFLQRLDRAYAWANQHQSEFSKIQAGYSGLPVEVHERSNRYSVPRRIAVGPAVVEDVQHTADLYREEGIIQKTFDAAAYMDAQFNEVE</sequence>
<dbReference type="FunFam" id="3.40.190.10:FF:000050">
    <property type="entry name" value="Sulfonate ABC transporter substrate-binding protein"/>
    <property type="match status" value="1"/>
</dbReference>
<reference evidence="9" key="1">
    <citation type="journal article" date="2014" name="Genome Announc.">
        <title>Full-genome sequence of the plant growth-promoting bacterium Pseudomonas protegens CHA0.</title>
        <authorList>
            <person name="Jousset A."/>
            <person name="Schuldes J."/>
            <person name="Keel C."/>
            <person name="Maurhofer M."/>
            <person name="Daniel R."/>
            <person name="Scheu S."/>
            <person name="Thuermer A."/>
        </authorList>
    </citation>
    <scope>NUCLEOTIDE SEQUENCE [LARGE SCALE GENOMIC DNA]</scope>
    <source>
        <strain evidence="9">DSM 19095 / LMG 27888 / CFBP 6595 / CHA0</strain>
    </source>
</reference>
<dbReference type="Proteomes" id="UP000013940">
    <property type="component" value="Chromosome"/>
</dbReference>
<feature type="domain" description="Solute-binding protein family 3/N-terminal" evidence="7">
    <location>
        <begin position="69"/>
        <end position="287"/>
    </location>
</feature>
<comment type="similarity">
    <text evidence="2">Belongs to the bacterial solute-binding protein SsuA/TauA family.</text>
</comment>
<dbReference type="RefSeq" id="WP_015634473.1">
    <property type="nucleotide sequence ID" value="NC_021237.1"/>
</dbReference>
<dbReference type="HOGENOM" id="CLU_028871_2_1_6"/>
<evidence type="ECO:0000256" key="4">
    <source>
        <dbReference type="ARBA" id="ARBA00022729"/>
    </source>
</evidence>
<dbReference type="Gene3D" id="3.40.190.10">
    <property type="entry name" value="Periplasmic binding protein-like II"/>
    <property type="match status" value="2"/>
</dbReference>
<dbReference type="NCBIfam" id="TIGR01728">
    <property type="entry name" value="SsuA_fam"/>
    <property type="match status" value="1"/>
</dbReference>
<dbReference type="GO" id="GO:0042597">
    <property type="term" value="C:periplasmic space"/>
    <property type="evidence" value="ECO:0007669"/>
    <property type="project" value="UniProtKB-SubCell"/>
</dbReference>
<evidence type="ECO:0000259" key="7">
    <source>
        <dbReference type="SMART" id="SM00062"/>
    </source>
</evidence>
<dbReference type="GO" id="GO:0042626">
    <property type="term" value="F:ATPase-coupled transmembrane transporter activity"/>
    <property type="evidence" value="ECO:0007669"/>
    <property type="project" value="InterPro"/>
</dbReference>
<dbReference type="eggNOG" id="COG0715">
    <property type="taxonomic scope" value="Bacteria"/>
</dbReference>
<evidence type="ECO:0000256" key="3">
    <source>
        <dbReference type="ARBA" id="ARBA00022448"/>
    </source>
</evidence>
<evidence type="ECO:0000256" key="1">
    <source>
        <dbReference type="ARBA" id="ARBA00004418"/>
    </source>
</evidence>
<evidence type="ECO:0000256" key="2">
    <source>
        <dbReference type="ARBA" id="ARBA00010742"/>
    </source>
</evidence>
<dbReference type="EMBL" id="CP003190">
    <property type="protein sequence ID" value="AGL83213.1"/>
    <property type="molecule type" value="Genomic_DNA"/>
</dbReference>
<comment type="subcellular location">
    <subcellularLocation>
        <location evidence="1">Periplasm</location>
    </subcellularLocation>
</comment>
<evidence type="ECO:0000313" key="9">
    <source>
        <dbReference type="Proteomes" id="UP000013940"/>
    </source>
</evidence>
<dbReference type="Pfam" id="PF09084">
    <property type="entry name" value="NMT1"/>
    <property type="match status" value="1"/>
</dbReference>
<name>A0A2C9EHT0_PSEPH</name>
<proteinExistence type="inferred from homology"/>
<organism evidence="8 9">
    <name type="scientific">Pseudomonas protegens (strain DSM 19095 / LMG 27888 / CFBP 6595 / CHA0)</name>
    <dbReference type="NCBI Taxonomy" id="1124983"/>
    <lineage>
        <taxon>Bacteria</taxon>
        <taxon>Pseudomonadati</taxon>
        <taxon>Pseudomonadota</taxon>
        <taxon>Gammaproteobacteria</taxon>
        <taxon>Pseudomonadales</taxon>
        <taxon>Pseudomonadaceae</taxon>
        <taxon>Pseudomonas</taxon>
    </lineage>
</organism>
<dbReference type="InterPro" id="IPR001638">
    <property type="entry name" value="Solute-binding_3/MltF_N"/>
</dbReference>
<dbReference type="GeneID" id="57474406"/>
<accession>A0A2C9EHT0</accession>
<dbReference type="InterPro" id="IPR015168">
    <property type="entry name" value="SsuA/THI5"/>
</dbReference>
<evidence type="ECO:0000256" key="6">
    <source>
        <dbReference type="ARBA" id="ARBA00070228"/>
    </source>
</evidence>
<dbReference type="SMART" id="SM00062">
    <property type="entry name" value="PBPb"/>
    <property type="match status" value="1"/>
</dbReference>
<keyword evidence="4" id="KW-0732">Signal</keyword>